<dbReference type="Proteomes" id="UP001178461">
    <property type="component" value="Chromosome 3"/>
</dbReference>
<keyword evidence="9" id="KW-0010">Activator</keyword>
<accession>A0AA35K3B7</accession>
<dbReference type="Gene3D" id="1.10.10.1540">
    <property type="entry name" value="Costar domain"/>
    <property type="match status" value="1"/>
</dbReference>
<evidence type="ECO:0000256" key="7">
    <source>
        <dbReference type="ARBA" id="ARBA00023010"/>
    </source>
</evidence>
<evidence type="ECO:0000313" key="19">
    <source>
        <dbReference type="EMBL" id="CAI5770067.1"/>
    </source>
</evidence>
<evidence type="ECO:0000256" key="1">
    <source>
        <dbReference type="ARBA" id="ARBA00004204"/>
    </source>
</evidence>
<keyword evidence="8" id="KW-0805">Transcription regulation</keyword>
<gene>
    <name evidence="19" type="ORF">PODLI_1B003527</name>
</gene>
<evidence type="ECO:0000256" key="8">
    <source>
        <dbReference type="ARBA" id="ARBA00023015"/>
    </source>
</evidence>
<keyword evidence="20" id="KW-1185">Reference proteome</keyword>
<dbReference type="InterPro" id="IPR038095">
    <property type="entry name" value="Costars_sf"/>
</dbReference>
<keyword evidence="7" id="KW-0811">Translocation</keyword>
<feature type="region of interest" description="Disordered" evidence="17">
    <location>
        <begin position="31"/>
        <end position="73"/>
    </location>
</feature>
<dbReference type="InterPro" id="IPR027817">
    <property type="entry name" value="Costars_dom"/>
</dbReference>
<evidence type="ECO:0000256" key="16">
    <source>
        <dbReference type="ARBA" id="ARBA00076363"/>
    </source>
</evidence>
<evidence type="ECO:0000256" key="13">
    <source>
        <dbReference type="ARBA" id="ARBA00059783"/>
    </source>
</evidence>
<evidence type="ECO:0000313" key="20">
    <source>
        <dbReference type="Proteomes" id="UP001178461"/>
    </source>
</evidence>
<dbReference type="PANTHER" id="PTHR22739:SF22">
    <property type="entry name" value="COSTARS DOMAIN-CONTAINING PROTEIN"/>
    <property type="match status" value="1"/>
</dbReference>
<keyword evidence="4" id="KW-0963">Cytoplasm</keyword>
<keyword evidence="3" id="KW-0813">Transport</keyword>
<evidence type="ECO:0000256" key="14">
    <source>
        <dbReference type="ARBA" id="ARBA00063019"/>
    </source>
</evidence>
<evidence type="ECO:0000256" key="10">
    <source>
        <dbReference type="ARBA" id="ARBA00023163"/>
    </source>
</evidence>
<keyword evidence="11" id="KW-0009">Actin-binding</keyword>
<evidence type="ECO:0000256" key="6">
    <source>
        <dbReference type="ARBA" id="ARBA00022927"/>
    </source>
</evidence>
<evidence type="ECO:0000256" key="11">
    <source>
        <dbReference type="ARBA" id="ARBA00023203"/>
    </source>
</evidence>
<evidence type="ECO:0000256" key="5">
    <source>
        <dbReference type="ARBA" id="ARBA00022553"/>
    </source>
</evidence>
<protein>
    <recommendedName>
        <fullName evidence="15">Actin-binding Rho-activating protein</fullName>
    </recommendedName>
    <alternativeName>
        <fullName evidence="16">Striated muscle activator of Rho-dependent signaling</fullName>
    </alternativeName>
</protein>
<keyword evidence="6" id="KW-0653">Protein transport</keyword>
<evidence type="ECO:0000256" key="4">
    <source>
        <dbReference type="ARBA" id="ARBA00022490"/>
    </source>
</evidence>
<dbReference type="InterPro" id="IPR026111">
    <property type="entry name" value="Abra"/>
</dbReference>
<evidence type="ECO:0000256" key="12">
    <source>
        <dbReference type="ARBA" id="ARBA00023212"/>
    </source>
</evidence>
<evidence type="ECO:0000259" key="18">
    <source>
        <dbReference type="SMART" id="SM01283"/>
    </source>
</evidence>
<comment type="function">
    <text evidence="13">Acts as an activator of serum response factor (SRF)-dependent transcription possibly by inducing nuclear translocation of MKL1 or MKL2 and through a mechanism requiring Rho-actin signaling.</text>
</comment>
<dbReference type="GO" id="GO:0015031">
    <property type="term" value="P:protein transport"/>
    <property type="evidence" value="ECO:0007669"/>
    <property type="project" value="UniProtKB-KW"/>
</dbReference>
<feature type="domain" description="Costars" evidence="18">
    <location>
        <begin position="72"/>
        <end position="148"/>
    </location>
</feature>
<feature type="compositionally biased region" description="Basic and acidic residues" evidence="17">
    <location>
        <begin position="59"/>
        <end position="73"/>
    </location>
</feature>
<dbReference type="PANTHER" id="PTHR22739">
    <property type="entry name" value="STRIATED MUSCLE ACTIVATOR OF RHO-DEPENDENT SIGNALING-RELATED"/>
    <property type="match status" value="1"/>
</dbReference>
<evidence type="ECO:0000256" key="3">
    <source>
        <dbReference type="ARBA" id="ARBA00022448"/>
    </source>
</evidence>
<organism evidence="19 20">
    <name type="scientific">Podarcis lilfordi</name>
    <name type="common">Lilford's wall lizard</name>
    <dbReference type="NCBI Taxonomy" id="74358"/>
    <lineage>
        <taxon>Eukaryota</taxon>
        <taxon>Metazoa</taxon>
        <taxon>Chordata</taxon>
        <taxon>Craniata</taxon>
        <taxon>Vertebrata</taxon>
        <taxon>Euteleostomi</taxon>
        <taxon>Lepidosauria</taxon>
        <taxon>Squamata</taxon>
        <taxon>Bifurcata</taxon>
        <taxon>Unidentata</taxon>
        <taxon>Episquamata</taxon>
        <taxon>Laterata</taxon>
        <taxon>Lacertibaenia</taxon>
        <taxon>Lacertidae</taxon>
        <taxon>Podarcis</taxon>
    </lineage>
</organism>
<dbReference type="GO" id="GO:0005856">
    <property type="term" value="C:cytoskeleton"/>
    <property type="evidence" value="ECO:0007669"/>
    <property type="project" value="UniProtKB-SubCell"/>
</dbReference>
<dbReference type="EMBL" id="OX395128">
    <property type="protein sequence ID" value="CAI5770067.1"/>
    <property type="molecule type" value="Genomic_DNA"/>
</dbReference>
<name>A0AA35K3B7_9SAUR</name>
<dbReference type="GO" id="GO:0045944">
    <property type="term" value="P:positive regulation of transcription by RNA polymerase II"/>
    <property type="evidence" value="ECO:0007669"/>
    <property type="project" value="TreeGrafter"/>
</dbReference>
<keyword evidence="12" id="KW-0206">Cytoskeleton</keyword>
<evidence type="ECO:0000256" key="9">
    <source>
        <dbReference type="ARBA" id="ARBA00023159"/>
    </source>
</evidence>
<dbReference type="GO" id="GO:0030017">
    <property type="term" value="C:sarcomere"/>
    <property type="evidence" value="ECO:0007669"/>
    <property type="project" value="UniProtKB-SubCell"/>
</dbReference>
<evidence type="ECO:0000256" key="17">
    <source>
        <dbReference type="SAM" id="MobiDB-lite"/>
    </source>
</evidence>
<reference evidence="19" key="1">
    <citation type="submission" date="2022-12" db="EMBL/GenBank/DDBJ databases">
        <authorList>
            <person name="Alioto T."/>
            <person name="Alioto T."/>
            <person name="Gomez Garrido J."/>
        </authorList>
    </citation>
    <scope>NUCLEOTIDE SEQUENCE</scope>
</reference>
<comment type="subcellular location">
    <subcellularLocation>
        <location evidence="2">Cytoplasm</location>
        <location evidence="2">Cytoskeleton</location>
    </subcellularLocation>
    <subcellularLocation>
        <location evidence="1">Cytoplasm</location>
        <location evidence="1">Myofibril</location>
        <location evidence="1">Sarcomere</location>
    </subcellularLocation>
</comment>
<dbReference type="AlphaFoldDB" id="A0AA35K3B7"/>
<sequence>MQSTKAVRTDLSSVGELTRGWQSWSEVHADYQRRNPFSSNKPVTRRTERGDPTYGRPPEGSKTEQRGKDAHTHIGKEVEELCLVISNVGERGQDGQVRITFKQLFDRYVTISNKVVGVLLRARKHGLVDFEGEMLWQGKDDDVVITLLE</sequence>
<dbReference type="SMART" id="SM01283">
    <property type="entry name" value="Costars"/>
    <property type="match status" value="1"/>
</dbReference>
<keyword evidence="10" id="KW-0804">Transcription</keyword>
<evidence type="ECO:0000256" key="2">
    <source>
        <dbReference type="ARBA" id="ARBA00004245"/>
    </source>
</evidence>
<keyword evidence="5" id="KW-0597">Phosphoprotein</keyword>
<comment type="subunit">
    <text evidence="14">Binds F-actin and ABLIM1, ABLIM2 and ABLIM3. Interaction with ABLIM2 and ABLIM3 enhances activity.</text>
</comment>
<dbReference type="FunFam" id="1.10.10.1540:FF:000001">
    <property type="entry name" value="Actin-binding Rho-activating protein a"/>
    <property type="match status" value="1"/>
</dbReference>
<dbReference type="GO" id="GO:0035025">
    <property type="term" value="P:positive regulation of Rho protein signal transduction"/>
    <property type="evidence" value="ECO:0007669"/>
    <property type="project" value="InterPro"/>
</dbReference>
<dbReference type="GO" id="GO:0003779">
    <property type="term" value="F:actin binding"/>
    <property type="evidence" value="ECO:0007669"/>
    <property type="project" value="UniProtKB-KW"/>
</dbReference>
<evidence type="ECO:0000256" key="15">
    <source>
        <dbReference type="ARBA" id="ARBA00073502"/>
    </source>
</evidence>
<dbReference type="Pfam" id="PF14705">
    <property type="entry name" value="Costars"/>
    <property type="match status" value="1"/>
</dbReference>
<proteinExistence type="predicted"/>